<keyword evidence="2" id="KW-0560">Oxidoreductase</keyword>
<dbReference type="AlphaFoldDB" id="A0A6A6XXD9"/>
<dbReference type="InterPro" id="IPR036291">
    <property type="entry name" value="NAD(P)-bd_dom_sf"/>
</dbReference>
<evidence type="ECO:0000256" key="1">
    <source>
        <dbReference type="ARBA" id="ARBA00006484"/>
    </source>
</evidence>
<dbReference type="GO" id="GO:0016491">
    <property type="term" value="F:oxidoreductase activity"/>
    <property type="evidence" value="ECO:0007669"/>
    <property type="project" value="UniProtKB-KW"/>
</dbReference>
<gene>
    <name evidence="3" type="ORF">K505DRAFT_331093</name>
</gene>
<comment type="similarity">
    <text evidence="1">Belongs to the short-chain dehydrogenases/reductases (SDR) family.</text>
</comment>
<dbReference type="Proteomes" id="UP000799757">
    <property type="component" value="Unassembled WGS sequence"/>
</dbReference>
<name>A0A6A6XXD9_9PLEO</name>
<proteinExistence type="inferred from homology"/>
<dbReference type="PRINTS" id="PR00081">
    <property type="entry name" value="GDHRDH"/>
</dbReference>
<evidence type="ECO:0000313" key="3">
    <source>
        <dbReference type="EMBL" id="KAF2801216.1"/>
    </source>
</evidence>
<organism evidence="3 4">
    <name type="scientific">Melanomma pulvis-pyrius CBS 109.77</name>
    <dbReference type="NCBI Taxonomy" id="1314802"/>
    <lineage>
        <taxon>Eukaryota</taxon>
        <taxon>Fungi</taxon>
        <taxon>Dikarya</taxon>
        <taxon>Ascomycota</taxon>
        <taxon>Pezizomycotina</taxon>
        <taxon>Dothideomycetes</taxon>
        <taxon>Pleosporomycetidae</taxon>
        <taxon>Pleosporales</taxon>
        <taxon>Melanommataceae</taxon>
        <taxon>Melanomma</taxon>
    </lineage>
</organism>
<keyword evidence="4" id="KW-1185">Reference proteome</keyword>
<dbReference type="OrthoDB" id="1933717at2759"/>
<dbReference type="EMBL" id="MU001738">
    <property type="protein sequence ID" value="KAF2801216.1"/>
    <property type="molecule type" value="Genomic_DNA"/>
</dbReference>
<accession>A0A6A6XXD9</accession>
<reference evidence="3" key="1">
    <citation type="journal article" date="2020" name="Stud. Mycol.">
        <title>101 Dothideomycetes genomes: a test case for predicting lifestyles and emergence of pathogens.</title>
        <authorList>
            <person name="Haridas S."/>
            <person name="Albert R."/>
            <person name="Binder M."/>
            <person name="Bloem J."/>
            <person name="Labutti K."/>
            <person name="Salamov A."/>
            <person name="Andreopoulos B."/>
            <person name="Baker S."/>
            <person name="Barry K."/>
            <person name="Bills G."/>
            <person name="Bluhm B."/>
            <person name="Cannon C."/>
            <person name="Castanera R."/>
            <person name="Culley D."/>
            <person name="Daum C."/>
            <person name="Ezra D."/>
            <person name="Gonzalez J."/>
            <person name="Henrissat B."/>
            <person name="Kuo A."/>
            <person name="Liang C."/>
            <person name="Lipzen A."/>
            <person name="Lutzoni F."/>
            <person name="Magnuson J."/>
            <person name="Mondo S."/>
            <person name="Nolan M."/>
            <person name="Ohm R."/>
            <person name="Pangilinan J."/>
            <person name="Park H.-J."/>
            <person name="Ramirez L."/>
            <person name="Alfaro M."/>
            <person name="Sun H."/>
            <person name="Tritt A."/>
            <person name="Yoshinaga Y."/>
            <person name="Zwiers L.-H."/>
            <person name="Turgeon B."/>
            <person name="Goodwin S."/>
            <person name="Spatafora J."/>
            <person name="Crous P."/>
            <person name="Grigoriev I."/>
        </authorList>
    </citation>
    <scope>NUCLEOTIDE SEQUENCE</scope>
    <source>
        <strain evidence="3">CBS 109.77</strain>
    </source>
</reference>
<dbReference type="Gene3D" id="3.40.50.720">
    <property type="entry name" value="NAD(P)-binding Rossmann-like Domain"/>
    <property type="match status" value="1"/>
</dbReference>
<dbReference type="Pfam" id="PF00106">
    <property type="entry name" value="adh_short"/>
    <property type="match status" value="1"/>
</dbReference>
<dbReference type="SUPFAM" id="SSF51735">
    <property type="entry name" value="NAD(P)-binding Rossmann-fold domains"/>
    <property type="match status" value="1"/>
</dbReference>
<evidence type="ECO:0000313" key="4">
    <source>
        <dbReference type="Proteomes" id="UP000799757"/>
    </source>
</evidence>
<dbReference type="InterPro" id="IPR002347">
    <property type="entry name" value="SDR_fam"/>
</dbReference>
<protein>
    <submittedName>
        <fullName evidence="3">NAD(P)-binding protein</fullName>
    </submittedName>
</protein>
<dbReference type="CDD" id="cd05233">
    <property type="entry name" value="SDR_c"/>
    <property type="match status" value="1"/>
</dbReference>
<dbReference type="PANTHER" id="PTHR42901:SF1">
    <property type="entry name" value="ALCOHOL DEHYDROGENASE"/>
    <property type="match status" value="1"/>
</dbReference>
<evidence type="ECO:0000256" key="2">
    <source>
        <dbReference type="ARBA" id="ARBA00023002"/>
    </source>
</evidence>
<sequence length="318" mass="34663">MDALAEIMNTDFTPTVHKTVYPAISPTRPELSQASRVVLITGGGTGIGKSIAQNFVLASASHVIIVGRRLEMLQATATELTQNAHTAGSPSQILTYQVDVTNKSDIAALFDDLATKKLAVDVLVLNAAKFAGLAPLLEVGTDELWTHMEANVKGPMLLTERFMKQNLGKQKLIVEQKFLVNVTSAAIHGQHHPMIVNLAPYVLSKAAGTLFVQLLANQTPREELQVVTMHPGTIFADGYKNLGITEDMLPFDQVDLPGAFAVWAASKEAAFVHNRLVWASWDVDELASGAVRKCIEEDEDYLRISVVGFTNMKRSKTR</sequence>
<dbReference type="PANTHER" id="PTHR42901">
    <property type="entry name" value="ALCOHOL DEHYDROGENASE"/>
    <property type="match status" value="1"/>
</dbReference>